<proteinExistence type="predicted"/>
<protein>
    <submittedName>
        <fullName evidence="1">Uncharacterized protein</fullName>
    </submittedName>
</protein>
<accession>A0A2K0KTS7</accession>
<dbReference type="Gene3D" id="2.40.160.10">
    <property type="entry name" value="Porin"/>
    <property type="match status" value="1"/>
</dbReference>
<reference evidence="1 2" key="1">
    <citation type="submission" date="2017-11" db="EMBL/GenBank/DDBJ databases">
        <authorList>
            <person name="Han C.G."/>
        </authorList>
    </citation>
    <scope>NUCLEOTIDE SEQUENCE [LARGE SCALE GENOMIC DNA]</scope>
    <source>
        <strain evidence="1 2">A2</strain>
    </source>
</reference>
<accession>A0A378CXG6</accession>
<gene>
    <name evidence="1" type="ORF">CWM85_02755</name>
</gene>
<evidence type="ECO:0000313" key="2">
    <source>
        <dbReference type="Proteomes" id="UP000234661"/>
    </source>
</evidence>
<dbReference type="AlphaFoldDB" id="A0A2K0KTS7"/>
<dbReference type="InterPro" id="IPR023614">
    <property type="entry name" value="Porin_dom_sf"/>
</dbReference>
<dbReference type="RefSeq" id="WP_004118118.1">
    <property type="nucleotide sequence ID" value="NZ_CABGHZ010000044.1"/>
</dbReference>
<dbReference type="SMR" id="A0A2K0KTS7"/>
<reference evidence="1 2" key="2">
    <citation type="submission" date="2018-01" db="EMBL/GenBank/DDBJ databases">
        <title>Genomic study of Klebsiella pneumoniae.</title>
        <authorList>
            <person name="Yang Y."/>
            <person name="Bicalho R."/>
        </authorList>
    </citation>
    <scope>NUCLEOTIDE SEQUENCE [LARGE SCALE GENOMIC DNA]</scope>
    <source>
        <strain evidence="1 2">A2</strain>
    </source>
</reference>
<sequence>MRYKMISAAVFFSIYMQGAVADPVDSNACSTTNSQSLIQAIGCGSIHGSARLFSYSTHNAYFARGLNQDSTTLGGYITYTTAPFYGFQAAVGVEGQTNLLAGSDSVAELAHDSGGVDEAYLKWRQGLLSITAGNQHLNLPFLGDYSNARVLPYLYRAVDVKYGNDTDFIRVTRVFSYKSYADSTFTRTSRLAQDNTFSGKTDGLIALGLAKKRDLGQRYFTSQLWGEKYADITNIVWAEVHYVAPDILWKPDLGIQGFYGKNTGDSVLGKIENRTLGMQLVVYPLNTLSWQVGYDKIFPEADAYKNGALVTPYAYKTSSDPYFAKPYFTSTPMTGAGNAFSTQLTWSYSDKWTLGSRYSFLDVKPAKDAKSINQSEYLLFARYNFGNELKGLSISDYFGIQTSPLYEREFIQNRVQLAYDF</sequence>
<organism evidence="1 2">
    <name type="scientific">Klebsiella michiganensis</name>
    <dbReference type="NCBI Taxonomy" id="1134687"/>
    <lineage>
        <taxon>Bacteria</taxon>
        <taxon>Pseudomonadati</taxon>
        <taxon>Pseudomonadota</taxon>
        <taxon>Gammaproteobacteria</taxon>
        <taxon>Enterobacterales</taxon>
        <taxon>Enterobacteriaceae</taxon>
        <taxon>Klebsiella/Raoultella group</taxon>
        <taxon>Klebsiella</taxon>
    </lineage>
</organism>
<evidence type="ECO:0000313" key="1">
    <source>
        <dbReference type="EMBL" id="PLM68632.1"/>
    </source>
</evidence>
<dbReference type="EMBL" id="PIET01000024">
    <property type="protein sequence ID" value="PLM68632.1"/>
    <property type="molecule type" value="Genomic_DNA"/>
</dbReference>
<name>A0A2K0KTS7_9ENTR</name>
<comment type="caution">
    <text evidence="1">The sequence shown here is derived from an EMBL/GenBank/DDBJ whole genome shotgun (WGS) entry which is preliminary data.</text>
</comment>
<dbReference type="Proteomes" id="UP000234661">
    <property type="component" value="Unassembled WGS sequence"/>
</dbReference>